<dbReference type="AlphaFoldDB" id="A0A241XWP8"/>
<organism evidence="1 2">
    <name type="scientific">Pseudomonas aeruginosa</name>
    <dbReference type="NCBI Taxonomy" id="287"/>
    <lineage>
        <taxon>Bacteria</taxon>
        <taxon>Pseudomonadati</taxon>
        <taxon>Pseudomonadota</taxon>
        <taxon>Gammaproteobacteria</taxon>
        <taxon>Pseudomonadales</taxon>
        <taxon>Pseudomonadaceae</taxon>
        <taxon>Pseudomonas</taxon>
    </lineage>
</organism>
<reference evidence="1 2" key="1">
    <citation type="submission" date="2017-05" db="EMBL/GenBank/DDBJ databases">
        <authorList>
            <person name="Song R."/>
            <person name="Chenine A.L."/>
            <person name="Ruprecht R.M."/>
        </authorList>
    </citation>
    <scope>NUCLEOTIDE SEQUENCE [LARGE SCALE GENOMIC DNA]</scope>
    <source>
        <strain evidence="1 2">S567_C10_BS</strain>
    </source>
</reference>
<name>A0A241XWP8_PSEAI</name>
<accession>A0A241XWP8</accession>
<sequence>MTPILGSPVPVNGILATGHSSIYLFYRNNTKIGMIIFEKFFITNLPHQRPIFLSISRRFQITIQEDFWSISSQHCS</sequence>
<gene>
    <name evidence="1" type="ORF">CAZ10_06120</name>
</gene>
<protein>
    <submittedName>
        <fullName evidence="1">Uncharacterized protein</fullName>
    </submittedName>
</protein>
<evidence type="ECO:0000313" key="1">
    <source>
        <dbReference type="EMBL" id="OTI65338.1"/>
    </source>
</evidence>
<dbReference type="Proteomes" id="UP000194857">
    <property type="component" value="Unassembled WGS sequence"/>
</dbReference>
<evidence type="ECO:0000313" key="2">
    <source>
        <dbReference type="Proteomes" id="UP000194857"/>
    </source>
</evidence>
<proteinExistence type="predicted"/>
<comment type="caution">
    <text evidence="1">The sequence shown here is derived from an EMBL/GenBank/DDBJ whole genome shotgun (WGS) entry which is preliminary data.</text>
</comment>
<dbReference type="EMBL" id="NFFZ01000002">
    <property type="protein sequence ID" value="OTI65338.1"/>
    <property type="molecule type" value="Genomic_DNA"/>
</dbReference>